<evidence type="ECO:0000313" key="2">
    <source>
        <dbReference type="EMBL" id="SJM64470.1"/>
    </source>
</evidence>
<keyword evidence="1" id="KW-0472">Membrane</keyword>
<dbReference type="Proteomes" id="UP000195913">
    <property type="component" value="Unassembled WGS sequence"/>
</dbReference>
<evidence type="ECO:0000313" key="3">
    <source>
        <dbReference type="Proteomes" id="UP000195913"/>
    </source>
</evidence>
<dbReference type="EMBL" id="FUHW01000031">
    <property type="protein sequence ID" value="SJM64470.1"/>
    <property type="molecule type" value="Genomic_DNA"/>
</dbReference>
<dbReference type="AlphaFoldDB" id="A0A1R4G8C3"/>
<protein>
    <submittedName>
        <fullName evidence="2">Uncharacterized protein</fullName>
    </submittedName>
</protein>
<feature type="transmembrane region" description="Helical" evidence="1">
    <location>
        <begin position="20"/>
        <end position="41"/>
    </location>
</feature>
<keyword evidence="3" id="KW-1185">Reference proteome</keyword>
<organism evidence="2 3">
    <name type="scientific">Arthrobacter rhombi</name>
    <dbReference type="NCBI Taxonomy" id="71253"/>
    <lineage>
        <taxon>Bacteria</taxon>
        <taxon>Bacillati</taxon>
        <taxon>Actinomycetota</taxon>
        <taxon>Actinomycetes</taxon>
        <taxon>Micrococcales</taxon>
        <taxon>Micrococcaceae</taxon>
        <taxon>Arthrobacter</taxon>
    </lineage>
</organism>
<name>A0A1R4G8C3_9MICC</name>
<keyword evidence="1" id="KW-1133">Transmembrane helix</keyword>
<sequence>MFAMVFAFELPSLLFVSGELWDWGLTVLIGLGLALLATLFLRRFFRSGVPNSAEDLG</sequence>
<reference evidence="2 3" key="1">
    <citation type="submission" date="2017-02" db="EMBL/GenBank/DDBJ databases">
        <authorList>
            <person name="Peterson S.W."/>
        </authorList>
    </citation>
    <scope>NUCLEOTIDE SEQUENCE [LARGE SCALE GENOMIC DNA]</scope>
    <source>
        <strain evidence="2 3">B Ar 00.02</strain>
    </source>
</reference>
<gene>
    <name evidence="2" type="ORF">FM101_08595</name>
</gene>
<proteinExistence type="predicted"/>
<accession>A0A1R4G8C3</accession>
<keyword evidence="1" id="KW-0812">Transmembrane</keyword>
<evidence type="ECO:0000256" key="1">
    <source>
        <dbReference type="SAM" id="Phobius"/>
    </source>
</evidence>